<proteinExistence type="inferred from homology"/>
<feature type="binding site" evidence="4">
    <location>
        <begin position="180"/>
        <end position="184"/>
    </location>
    <ligand>
        <name>ATP</name>
        <dbReference type="ChEBI" id="CHEBI:30616"/>
    </ligand>
</feature>
<keyword evidence="6" id="KW-1185">Reference proteome</keyword>
<evidence type="ECO:0000256" key="3">
    <source>
        <dbReference type="PIRSR" id="PIRSR600407-1"/>
    </source>
</evidence>
<comment type="similarity">
    <text evidence="1">Belongs to the GDA1/CD39 NTPase family.</text>
</comment>
<dbReference type="Proteomes" id="UP001165065">
    <property type="component" value="Unassembled WGS sequence"/>
</dbReference>
<comment type="caution">
    <text evidence="5">The sequence shown here is derived from an EMBL/GenBank/DDBJ whole genome shotgun (WGS) entry which is preliminary data.</text>
</comment>
<evidence type="ECO:0008006" key="7">
    <source>
        <dbReference type="Google" id="ProtNLM"/>
    </source>
</evidence>
<keyword evidence="4" id="KW-0547">Nucleotide-binding</keyword>
<dbReference type="CDD" id="cd24003">
    <property type="entry name" value="ASKHA_NBD_GDA1_CD39_NTPase"/>
    <property type="match status" value="1"/>
</dbReference>
<dbReference type="InterPro" id="IPR000407">
    <property type="entry name" value="GDA1_CD39_NTPase"/>
</dbReference>
<evidence type="ECO:0000313" key="6">
    <source>
        <dbReference type="Proteomes" id="UP001165065"/>
    </source>
</evidence>
<dbReference type="GO" id="GO:0017111">
    <property type="term" value="F:ribonucleoside triphosphate phosphatase activity"/>
    <property type="evidence" value="ECO:0007669"/>
    <property type="project" value="TreeGrafter"/>
</dbReference>
<evidence type="ECO:0000256" key="1">
    <source>
        <dbReference type="ARBA" id="ARBA00009283"/>
    </source>
</evidence>
<dbReference type="OrthoDB" id="6372431at2759"/>
<dbReference type="GO" id="GO:0005524">
    <property type="term" value="F:ATP binding"/>
    <property type="evidence" value="ECO:0007669"/>
    <property type="project" value="UniProtKB-KW"/>
</dbReference>
<dbReference type="PANTHER" id="PTHR11782:SF83">
    <property type="entry name" value="GUANOSINE-DIPHOSPHATASE"/>
    <property type="match status" value="1"/>
</dbReference>
<protein>
    <recommendedName>
        <fullName evidence="7">Apyrase</fullName>
    </recommendedName>
</protein>
<dbReference type="Gene3D" id="3.30.420.150">
    <property type="entry name" value="Exopolyphosphatase. Domain 2"/>
    <property type="match status" value="1"/>
</dbReference>
<dbReference type="GO" id="GO:0004382">
    <property type="term" value="F:GDP phosphatase activity"/>
    <property type="evidence" value="ECO:0007669"/>
    <property type="project" value="TreeGrafter"/>
</dbReference>
<dbReference type="Gene3D" id="3.30.420.40">
    <property type="match status" value="1"/>
</dbReference>
<sequence>MSLREYTTASTIAPPKFRMVVDAGSTGSRLFIYDISDRGEGDASVIKVGSIKTTPGLSCFIHGCNPEKYPTPSDQYMKLVRYANSIIPPSDRAATELTILATAGMRMLSEEDQNTIYSSLLAGLSSEPDFQYSITSISTLRGDLEGYYGLVSSNHLLGYFGELSTSNDGYRPHGSLDMGGSSTQITFLPGDRGPKIDLIEEREEVFRNLYVQSYLGYGADTFREGIWDEVAAKGGGEVKCAFKGWRGEWKGEKLVGTGDAAGCREAIRERIERLSSAKGGGGGEFIDIDGIRHPKIRGRFIAMSLYFFALDCLRVVGGDKSLAEGWPRPTMNEVLHATEGFCAMEWSELEPKKSTIHKFTRDWGLEHRCFEAVYIATFLRDAYGFEEDGRRVQFRFDIGGEEVEWTRGMVMVEKGEKRKEE</sequence>
<feature type="active site" description="Proton acceptor" evidence="3">
    <location>
        <position position="145"/>
    </location>
</feature>
<dbReference type="EMBL" id="BRYA01000085">
    <property type="protein sequence ID" value="GMI38414.1"/>
    <property type="molecule type" value="Genomic_DNA"/>
</dbReference>
<dbReference type="AlphaFoldDB" id="A0A9W7GAY6"/>
<accession>A0A9W7GAY6</accession>
<organism evidence="5 6">
    <name type="scientific">Triparma columacea</name>
    <dbReference type="NCBI Taxonomy" id="722753"/>
    <lineage>
        <taxon>Eukaryota</taxon>
        <taxon>Sar</taxon>
        <taxon>Stramenopiles</taxon>
        <taxon>Ochrophyta</taxon>
        <taxon>Bolidophyceae</taxon>
        <taxon>Parmales</taxon>
        <taxon>Triparmaceae</taxon>
        <taxon>Triparma</taxon>
    </lineage>
</organism>
<reference evidence="6" key="1">
    <citation type="journal article" date="2023" name="Commun. Biol.">
        <title>Genome analysis of Parmales, the sister group of diatoms, reveals the evolutionary specialization of diatoms from phago-mixotrophs to photoautotrophs.</title>
        <authorList>
            <person name="Ban H."/>
            <person name="Sato S."/>
            <person name="Yoshikawa S."/>
            <person name="Yamada K."/>
            <person name="Nakamura Y."/>
            <person name="Ichinomiya M."/>
            <person name="Sato N."/>
            <person name="Blanc-Mathieu R."/>
            <person name="Endo H."/>
            <person name="Kuwata A."/>
            <person name="Ogata H."/>
        </authorList>
    </citation>
    <scope>NUCLEOTIDE SEQUENCE [LARGE SCALE GENOMIC DNA]</scope>
</reference>
<evidence type="ECO:0000256" key="4">
    <source>
        <dbReference type="PIRSR" id="PIRSR600407-2"/>
    </source>
</evidence>
<evidence type="ECO:0000256" key="2">
    <source>
        <dbReference type="ARBA" id="ARBA00022801"/>
    </source>
</evidence>
<evidence type="ECO:0000313" key="5">
    <source>
        <dbReference type="EMBL" id="GMI38414.1"/>
    </source>
</evidence>
<name>A0A9W7GAY6_9STRA</name>
<dbReference type="GO" id="GO:0009134">
    <property type="term" value="P:nucleoside diphosphate catabolic process"/>
    <property type="evidence" value="ECO:0007669"/>
    <property type="project" value="TreeGrafter"/>
</dbReference>
<dbReference type="GO" id="GO:0016020">
    <property type="term" value="C:membrane"/>
    <property type="evidence" value="ECO:0007669"/>
    <property type="project" value="TreeGrafter"/>
</dbReference>
<dbReference type="PANTHER" id="PTHR11782">
    <property type="entry name" value="ADENOSINE/GUANOSINE DIPHOSPHATASE"/>
    <property type="match status" value="1"/>
</dbReference>
<dbReference type="Pfam" id="PF01150">
    <property type="entry name" value="GDA1_CD39"/>
    <property type="match status" value="1"/>
</dbReference>
<keyword evidence="4" id="KW-0067">ATP-binding</keyword>
<dbReference type="GO" id="GO:0045134">
    <property type="term" value="F:UDP phosphatase activity"/>
    <property type="evidence" value="ECO:0007669"/>
    <property type="project" value="TreeGrafter"/>
</dbReference>
<keyword evidence="2" id="KW-0378">Hydrolase</keyword>
<gene>
    <name evidence="5" type="ORF">TrCOL_g1134</name>
</gene>